<organism evidence="3 4">
    <name type="scientific">Canna indica</name>
    <name type="common">Indian-shot</name>
    <dbReference type="NCBI Taxonomy" id="4628"/>
    <lineage>
        <taxon>Eukaryota</taxon>
        <taxon>Viridiplantae</taxon>
        <taxon>Streptophyta</taxon>
        <taxon>Embryophyta</taxon>
        <taxon>Tracheophyta</taxon>
        <taxon>Spermatophyta</taxon>
        <taxon>Magnoliopsida</taxon>
        <taxon>Liliopsida</taxon>
        <taxon>Zingiberales</taxon>
        <taxon>Cannaceae</taxon>
        <taxon>Canna</taxon>
    </lineage>
</organism>
<evidence type="ECO:0000313" key="4">
    <source>
        <dbReference type="Proteomes" id="UP001327560"/>
    </source>
</evidence>
<evidence type="ECO:0008006" key="5">
    <source>
        <dbReference type="Google" id="ProtNLM"/>
    </source>
</evidence>
<feature type="transmembrane region" description="Helical" evidence="2">
    <location>
        <begin position="24"/>
        <end position="45"/>
    </location>
</feature>
<feature type="region of interest" description="Disordered" evidence="1">
    <location>
        <begin position="203"/>
        <end position="249"/>
    </location>
</feature>
<name>A0AAQ3Q7A5_9LILI</name>
<reference evidence="3 4" key="1">
    <citation type="submission" date="2023-10" db="EMBL/GenBank/DDBJ databases">
        <title>Chromosome-scale genome assembly provides insights into flower coloration mechanisms of Canna indica.</title>
        <authorList>
            <person name="Li C."/>
        </authorList>
    </citation>
    <scope>NUCLEOTIDE SEQUENCE [LARGE SCALE GENOMIC DNA]</scope>
    <source>
        <tissue evidence="3">Flower</tissue>
    </source>
</reference>
<proteinExistence type="predicted"/>
<evidence type="ECO:0000256" key="2">
    <source>
        <dbReference type="SAM" id="Phobius"/>
    </source>
</evidence>
<keyword evidence="2" id="KW-0812">Transmembrane</keyword>
<dbReference type="PANTHER" id="PTHR34059">
    <property type="entry name" value="EXPRESSED PROTEIN"/>
    <property type="match status" value="1"/>
</dbReference>
<feature type="compositionally biased region" description="Pro residues" evidence="1">
    <location>
        <begin position="269"/>
        <end position="279"/>
    </location>
</feature>
<dbReference type="PANTHER" id="PTHR34059:SF1">
    <property type="entry name" value="EXPRESSED PROTEIN"/>
    <property type="match status" value="1"/>
</dbReference>
<protein>
    <recommendedName>
        <fullName evidence="5">Hydroxyproline-rich glycoprotein family protein</fullName>
    </recommendedName>
</protein>
<sequence length="427" mass="47452">MADPTSLLHPNKLLRTPSPKAPNYFYSLLFKLAFFAVFIALLPLFPSEFVGETISPGIWELLRLLFVGIAISYGLFSRRNVDADADKEPLPPQKAEHIPSVFNEDEFEESKVQTWSFDGSSNGNRAGNKPILLPLRSLKLHSKQDEFADEASNGRFCSVYGTKEMLDTRNGSKELVVLPSPIPWRSRSAKMEDIKHKPARSYSLPTAFDPGKLLPQTATFHPPAAHPHVSSASPPPQKLSSSPSLPSEFRRVKNGECMVKKMSNYKSIPQPPPPPPPLPANLSHGYPPATSERKMTRFNDESKDLSKKGSYKDAVLDQHVMSVAKPRIGMEVQSAAMDGATKTAGYPTEKRDEFMDKVVASTVDDSDADNEGEEEVVEAAAKDGKGENEVDKKAGEFIAKFREQIRLQRIECIKRSTRQRSSNRKTQ</sequence>
<accession>A0AAQ3Q7A5</accession>
<feature type="region of interest" description="Disordered" evidence="1">
    <location>
        <begin position="363"/>
        <end position="388"/>
    </location>
</feature>
<keyword evidence="4" id="KW-1185">Reference proteome</keyword>
<feature type="transmembrane region" description="Helical" evidence="2">
    <location>
        <begin position="57"/>
        <end position="76"/>
    </location>
</feature>
<dbReference type="EMBL" id="CP136892">
    <property type="protein sequence ID" value="WOL00254.1"/>
    <property type="molecule type" value="Genomic_DNA"/>
</dbReference>
<feature type="compositionally biased region" description="Low complexity" evidence="1">
    <location>
        <begin position="221"/>
        <end position="247"/>
    </location>
</feature>
<dbReference type="Proteomes" id="UP001327560">
    <property type="component" value="Chromosome 3"/>
</dbReference>
<evidence type="ECO:0000313" key="3">
    <source>
        <dbReference type="EMBL" id="WOL00254.1"/>
    </source>
</evidence>
<dbReference type="InterPro" id="IPR008480">
    <property type="entry name" value="DUF761_pln"/>
</dbReference>
<dbReference type="AlphaFoldDB" id="A0AAQ3Q7A5"/>
<feature type="compositionally biased region" description="Acidic residues" evidence="1">
    <location>
        <begin position="364"/>
        <end position="377"/>
    </location>
</feature>
<dbReference type="Pfam" id="PF05553">
    <property type="entry name" value="DUF761"/>
    <property type="match status" value="1"/>
</dbReference>
<gene>
    <name evidence="3" type="ORF">Cni_G08967</name>
</gene>
<feature type="region of interest" description="Disordered" evidence="1">
    <location>
        <begin position="265"/>
        <end position="294"/>
    </location>
</feature>
<evidence type="ECO:0000256" key="1">
    <source>
        <dbReference type="SAM" id="MobiDB-lite"/>
    </source>
</evidence>
<keyword evidence="2" id="KW-1133">Transmembrane helix</keyword>
<keyword evidence="2" id="KW-0472">Membrane</keyword>